<dbReference type="RefSeq" id="WP_073481739.1">
    <property type="nucleotide sequence ID" value="NZ_FQVN01000003.1"/>
</dbReference>
<evidence type="ECO:0000313" key="2">
    <source>
        <dbReference type="EMBL" id="SHF36860.1"/>
    </source>
</evidence>
<accession>A0A1M5B358</accession>
<proteinExistence type="predicted"/>
<evidence type="ECO:0000313" key="3">
    <source>
        <dbReference type="Proteomes" id="UP000184501"/>
    </source>
</evidence>
<dbReference type="InterPro" id="IPR022183">
    <property type="entry name" value="DUF3710"/>
</dbReference>
<organism evidence="2 3">
    <name type="scientific">Streptoalloteichus hindustanus</name>
    <dbReference type="NCBI Taxonomy" id="2017"/>
    <lineage>
        <taxon>Bacteria</taxon>
        <taxon>Bacillati</taxon>
        <taxon>Actinomycetota</taxon>
        <taxon>Actinomycetes</taxon>
        <taxon>Pseudonocardiales</taxon>
        <taxon>Pseudonocardiaceae</taxon>
        <taxon>Streptoalloteichus</taxon>
    </lineage>
</organism>
<dbReference type="Proteomes" id="UP000184501">
    <property type="component" value="Unassembled WGS sequence"/>
</dbReference>
<keyword evidence="3" id="KW-1185">Reference proteome</keyword>
<dbReference type="OrthoDB" id="8480367at2"/>
<protein>
    <recommendedName>
        <fullName evidence="4">DUF3710 domain-containing protein</fullName>
    </recommendedName>
</protein>
<dbReference type="AlphaFoldDB" id="A0A1M5B358"/>
<feature type="compositionally biased region" description="Gly residues" evidence="1">
    <location>
        <begin position="26"/>
        <end position="35"/>
    </location>
</feature>
<reference evidence="2 3" key="1">
    <citation type="submission" date="2016-11" db="EMBL/GenBank/DDBJ databases">
        <authorList>
            <person name="Jaros S."/>
            <person name="Januszkiewicz K."/>
            <person name="Wedrychowicz H."/>
        </authorList>
    </citation>
    <scope>NUCLEOTIDE SEQUENCE [LARGE SCALE GENOMIC DNA]</scope>
    <source>
        <strain evidence="2 3">DSM 44523</strain>
    </source>
</reference>
<evidence type="ECO:0000256" key="1">
    <source>
        <dbReference type="SAM" id="MobiDB-lite"/>
    </source>
</evidence>
<name>A0A1M5B358_STRHI</name>
<evidence type="ECO:0008006" key="4">
    <source>
        <dbReference type="Google" id="ProtNLM"/>
    </source>
</evidence>
<dbReference type="STRING" id="2017.SAMN05444320_103374"/>
<feature type="region of interest" description="Disordered" evidence="1">
    <location>
        <begin position="1"/>
        <end position="45"/>
    </location>
</feature>
<dbReference type="EMBL" id="FQVN01000003">
    <property type="protein sequence ID" value="SHF36860.1"/>
    <property type="molecule type" value="Genomic_DNA"/>
</dbReference>
<gene>
    <name evidence="2" type="ORF">SAMN05444320_103374</name>
</gene>
<dbReference type="Pfam" id="PF12502">
    <property type="entry name" value="DUF3710"/>
    <property type="match status" value="1"/>
</dbReference>
<sequence>MFGWRRRRRGEDGGDGSAEAAAAGGSASGGNGEPGDGPFDATEAPEDELSRLDLGSVRIPVPDGAQLQVEVDPAGPVRAVHVVTEIGRLTVNAYAAPRSSGLWREISRELVEQLRSDGARVTRVSGEWDDELVASSPEVALRFVGVDGPRWLLRGVAAGPVDHAEELTELLRDVVRGTVVVRGQEPLPVRTPLPIELPEPIARHIQQAHQAQQQG</sequence>